<comment type="cofactor">
    <cofactor evidence="12">
        <name>[2Fe-2S] cluster</name>
        <dbReference type="ChEBI" id="CHEBI:190135"/>
    </cofactor>
    <text evidence="12">Binds 1 [2Fe-2S] cluster per subunit.</text>
</comment>
<dbReference type="Gene3D" id="3.40.50.80">
    <property type="entry name" value="Nucleotide-binding domain of ferredoxin-NADP reductase (FNR) module"/>
    <property type="match status" value="1"/>
</dbReference>
<evidence type="ECO:0000256" key="5">
    <source>
        <dbReference type="ARBA" id="ARBA00022723"/>
    </source>
</evidence>
<keyword evidence="4 12" id="KW-0001">2Fe-2S</keyword>
<dbReference type="GO" id="GO:0046872">
    <property type="term" value="F:metal ion binding"/>
    <property type="evidence" value="ECO:0007669"/>
    <property type="project" value="UniProtKB-KW"/>
</dbReference>
<dbReference type="Pfam" id="PF10418">
    <property type="entry name" value="DHODB_Fe-S_bind"/>
    <property type="match status" value="1"/>
</dbReference>
<dbReference type="Gene3D" id="2.40.30.10">
    <property type="entry name" value="Translation factors"/>
    <property type="match status" value="1"/>
</dbReference>
<keyword evidence="3 11" id="KW-0285">Flavoprotein</keyword>
<gene>
    <name evidence="15" type="ORF">FB562_2342</name>
</gene>
<protein>
    <submittedName>
        <fullName evidence="15">Dihydroorotate dehydrogenase electron transfer subunit</fullName>
    </submittedName>
</protein>
<reference evidence="15 16" key="1">
    <citation type="submission" date="2019-06" db="EMBL/GenBank/DDBJ databases">
        <title>Sequencing the genomes of 1000 actinobacteria strains.</title>
        <authorList>
            <person name="Klenk H.-P."/>
        </authorList>
    </citation>
    <scope>NUCLEOTIDE SEQUENCE [LARGE SCALE GENOMIC DNA]</scope>
    <source>
        <strain evidence="15 16">DSM 26477</strain>
    </source>
</reference>
<dbReference type="GO" id="GO:0050660">
    <property type="term" value="F:flavin adenine dinucleotide binding"/>
    <property type="evidence" value="ECO:0007669"/>
    <property type="project" value="InterPro"/>
</dbReference>
<keyword evidence="9 12" id="KW-0411">Iron-sulfur</keyword>
<dbReference type="GO" id="GO:0006221">
    <property type="term" value="P:pyrimidine nucleotide biosynthetic process"/>
    <property type="evidence" value="ECO:0007669"/>
    <property type="project" value="InterPro"/>
</dbReference>
<dbReference type="SUPFAM" id="SSF63380">
    <property type="entry name" value="Riboflavin synthase domain-like"/>
    <property type="match status" value="1"/>
</dbReference>
<dbReference type="Proteomes" id="UP000317998">
    <property type="component" value="Unassembled WGS sequence"/>
</dbReference>
<evidence type="ECO:0000256" key="10">
    <source>
        <dbReference type="ARBA" id="ARBA00034078"/>
    </source>
</evidence>
<evidence type="ECO:0000256" key="8">
    <source>
        <dbReference type="ARBA" id="ARBA00023004"/>
    </source>
</evidence>
<evidence type="ECO:0000313" key="15">
    <source>
        <dbReference type="EMBL" id="TQL44935.1"/>
    </source>
</evidence>
<feature type="binding site" evidence="12">
    <location>
        <position position="250"/>
    </location>
    <ligand>
        <name>[2Fe-2S] cluster</name>
        <dbReference type="ChEBI" id="CHEBI:190135"/>
    </ligand>
</feature>
<dbReference type="OrthoDB" id="9796486at2"/>
<keyword evidence="8 12" id="KW-0408">Iron</keyword>
<evidence type="ECO:0000256" key="13">
    <source>
        <dbReference type="SAM" id="MobiDB-lite"/>
    </source>
</evidence>
<dbReference type="AlphaFoldDB" id="A0A542YA35"/>
<evidence type="ECO:0000256" key="6">
    <source>
        <dbReference type="ARBA" id="ARBA00022827"/>
    </source>
</evidence>
<dbReference type="InterPro" id="IPR008333">
    <property type="entry name" value="Cbr1-like_FAD-bd_dom"/>
</dbReference>
<name>A0A542YA35_9MICO</name>
<feature type="binding site" evidence="11">
    <location>
        <begin position="103"/>
        <end position="104"/>
    </location>
    <ligand>
        <name>FAD</name>
        <dbReference type="ChEBI" id="CHEBI:57692"/>
    </ligand>
</feature>
<evidence type="ECO:0000256" key="11">
    <source>
        <dbReference type="PIRSR" id="PIRSR006816-1"/>
    </source>
</evidence>
<dbReference type="SUPFAM" id="SSF52343">
    <property type="entry name" value="Ferredoxin reductase-like, C-terminal NADP-linked domain"/>
    <property type="match status" value="1"/>
</dbReference>
<dbReference type="EMBL" id="VFOM01000003">
    <property type="protein sequence ID" value="TQL44935.1"/>
    <property type="molecule type" value="Genomic_DNA"/>
</dbReference>
<dbReference type="InterPro" id="IPR037117">
    <property type="entry name" value="Dihydroorotate_DH_ele_sf"/>
</dbReference>
<evidence type="ECO:0000256" key="9">
    <source>
        <dbReference type="ARBA" id="ARBA00023014"/>
    </source>
</evidence>
<dbReference type="PANTHER" id="PTHR43513">
    <property type="entry name" value="DIHYDROOROTATE DEHYDROGENASE B (NAD(+)), ELECTRON TRANSFER SUBUNIT"/>
    <property type="match status" value="1"/>
</dbReference>
<dbReference type="Pfam" id="PF00970">
    <property type="entry name" value="FAD_binding_6"/>
    <property type="match status" value="1"/>
</dbReference>
<feature type="binding site" evidence="12">
    <location>
        <position position="274"/>
    </location>
    <ligand>
        <name>[2Fe-2S] cluster</name>
        <dbReference type="ChEBI" id="CHEBI:190135"/>
    </ligand>
</feature>
<evidence type="ECO:0000256" key="4">
    <source>
        <dbReference type="ARBA" id="ARBA00022714"/>
    </source>
</evidence>
<evidence type="ECO:0000256" key="3">
    <source>
        <dbReference type="ARBA" id="ARBA00022630"/>
    </source>
</evidence>
<dbReference type="InterPro" id="IPR039261">
    <property type="entry name" value="FNR_nucleotide-bd"/>
</dbReference>
<dbReference type="Gene3D" id="2.10.240.10">
    <property type="entry name" value="Dihydroorotate dehydrogenase, electron transfer subunit"/>
    <property type="match status" value="1"/>
</dbReference>
<keyword evidence="6 11" id="KW-0274">FAD</keyword>
<evidence type="ECO:0000256" key="12">
    <source>
        <dbReference type="PIRSR" id="PIRSR006816-2"/>
    </source>
</evidence>
<evidence type="ECO:0000256" key="7">
    <source>
        <dbReference type="ARBA" id="ARBA00022982"/>
    </source>
</evidence>
<dbReference type="InterPro" id="IPR019480">
    <property type="entry name" value="Dihydroorotate_DH_Fe-S-bd"/>
</dbReference>
<sequence>MSSTGTAGLEGLVVPRPPETSPRPQPIWDESIVVAHDIVGTRYHRLTLRSPEIAATASAGQFVMVSVPESAGDRILLPRPMAIHRRRVDRGMIELIFNVVGRGTSALSTVATGDRLLITGPLGRGFEIPETAGSLLLIGRGIGVCAVMGAIEDAVAEGRPATAVLSANTRSSIIGLEDCAELGAHAIGVADEDGTSAVAPLGARLRAEFAAAPPSAIMVCGSSRLTRLAADLAAEWGVEAQVSLEAHMACGIGYCHGCAAPVASADDTEGPLVCVDGPVFDVVTNRDAGARAA</sequence>
<dbReference type="RefSeq" id="WP_141881466.1">
    <property type="nucleotide sequence ID" value="NZ_VFOM01000003.1"/>
</dbReference>
<comment type="similarity">
    <text evidence="1">Belongs to the PyrK family.</text>
</comment>
<dbReference type="InterPro" id="IPR050353">
    <property type="entry name" value="PyrK_electron_transfer"/>
</dbReference>
<dbReference type="PIRSF" id="PIRSF006816">
    <property type="entry name" value="Cyc3_hyd_g"/>
    <property type="match status" value="1"/>
</dbReference>
<feature type="domain" description="FAD-binding FR-type" evidence="14">
    <location>
        <begin position="26"/>
        <end position="128"/>
    </location>
</feature>
<feature type="binding site" evidence="12">
    <location>
        <position position="255"/>
    </location>
    <ligand>
        <name>[2Fe-2S] cluster</name>
        <dbReference type="ChEBI" id="CHEBI:190135"/>
    </ligand>
</feature>
<dbReference type="GO" id="GO:0051537">
    <property type="term" value="F:2 iron, 2 sulfur cluster binding"/>
    <property type="evidence" value="ECO:0007669"/>
    <property type="project" value="UniProtKB-KW"/>
</dbReference>
<dbReference type="GO" id="GO:0016491">
    <property type="term" value="F:oxidoreductase activity"/>
    <property type="evidence" value="ECO:0007669"/>
    <property type="project" value="InterPro"/>
</dbReference>
<keyword evidence="7" id="KW-0249">Electron transport</keyword>
<keyword evidence="2" id="KW-0813">Transport</keyword>
<comment type="caution">
    <text evidence="15">The sequence shown here is derived from an EMBL/GenBank/DDBJ whole genome shotgun (WGS) entry which is preliminary data.</text>
</comment>
<organism evidence="15 16">
    <name type="scientific">Homoserinimonas aerilata</name>
    <dbReference type="NCBI Taxonomy" id="1162970"/>
    <lineage>
        <taxon>Bacteria</taxon>
        <taxon>Bacillati</taxon>
        <taxon>Actinomycetota</taxon>
        <taxon>Actinomycetes</taxon>
        <taxon>Micrococcales</taxon>
        <taxon>Microbacteriaceae</taxon>
        <taxon>Homoserinimonas</taxon>
    </lineage>
</organism>
<keyword evidence="5 12" id="KW-0479">Metal-binding</keyword>
<accession>A0A542YA35</accession>
<dbReference type="InterPro" id="IPR017938">
    <property type="entry name" value="Riboflavin_synthase-like_b-brl"/>
</dbReference>
<dbReference type="InterPro" id="IPR012165">
    <property type="entry name" value="Cyt_c3_hydrogenase_gsu"/>
</dbReference>
<feature type="compositionally biased region" description="Pro residues" evidence="13">
    <location>
        <begin position="15"/>
        <end position="25"/>
    </location>
</feature>
<comment type="cofactor">
    <cofactor evidence="10">
        <name>[2Fe-2S] cluster</name>
        <dbReference type="ChEBI" id="CHEBI:190135"/>
    </cofactor>
</comment>
<evidence type="ECO:0000256" key="2">
    <source>
        <dbReference type="ARBA" id="ARBA00022448"/>
    </source>
</evidence>
<dbReference type="PANTHER" id="PTHR43513:SF3">
    <property type="entry name" value="DIHYDROOROTATE DEHYDROGENASE B (NAD(+)), ELECTRON TRANSFER SUBUNIT-RELATED"/>
    <property type="match status" value="1"/>
</dbReference>
<keyword evidence="16" id="KW-1185">Reference proteome</keyword>
<proteinExistence type="inferred from homology"/>
<feature type="region of interest" description="Disordered" evidence="13">
    <location>
        <begin position="1"/>
        <end position="26"/>
    </location>
</feature>
<dbReference type="PROSITE" id="PS51384">
    <property type="entry name" value="FAD_FR"/>
    <property type="match status" value="1"/>
</dbReference>
<evidence type="ECO:0000313" key="16">
    <source>
        <dbReference type="Proteomes" id="UP000317998"/>
    </source>
</evidence>
<dbReference type="InterPro" id="IPR017927">
    <property type="entry name" value="FAD-bd_FR_type"/>
</dbReference>
<comment type="cofactor">
    <cofactor evidence="11">
        <name>FAD</name>
        <dbReference type="ChEBI" id="CHEBI:57692"/>
    </cofactor>
    <text evidence="11">Binds 1 FAD per subunit.</text>
</comment>
<evidence type="ECO:0000259" key="14">
    <source>
        <dbReference type="PROSITE" id="PS51384"/>
    </source>
</evidence>
<feature type="binding site" evidence="12">
    <location>
        <position position="258"/>
    </location>
    <ligand>
        <name>[2Fe-2S] cluster</name>
        <dbReference type="ChEBI" id="CHEBI:190135"/>
    </ligand>
</feature>
<evidence type="ECO:0000256" key="1">
    <source>
        <dbReference type="ARBA" id="ARBA00006422"/>
    </source>
</evidence>